<dbReference type="Gene3D" id="2.60.40.1120">
    <property type="entry name" value="Carboxypeptidase-like, regulatory domain"/>
    <property type="match status" value="1"/>
</dbReference>
<keyword evidence="2" id="KW-0998">Cell outer membrane</keyword>
<dbReference type="SUPFAM" id="SSF49464">
    <property type="entry name" value="Carboxypeptidase regulatory domain-like"/>
    <property type="match status" value="1"/>
</dbReference>
<dbReference type="GO" id="GO:0015344">
    <property type="term" value="F:siderophore uptake transmembrane transporter activity"/>
    <property type="evidence" value="ECO:0007669"/>
    <property type="project" value="TreeGrafter"/>
</dbReference>
<evidence type="ECO:0000256" key="1">
    <source>
        <dbReference type="ARBA" id="ARBA00022729"/>
    </source>
</evidence>
<keyword evidence="2" id="KW-0813">Transport</keyword>
<dbReference type="Pfam" id="PF07715">
    <property type="entry name" value="Plug"/>
    <property type="match status" value="1"/>
</dbReference>
<proteinExistence type="inferred from homology"/>
<feature type="non-terminal residue" evidence="4">
    <location>
        <position position="233"/>
    </location>
</feature>
<protein>
    <submittedName>
        <fullName evidence="4">TonB-dependent Receptor Plug Domain</fullName>
    </submittedName>
</protein>
<accession>A0A1X7L8N0</accession>
<dbReference type="AlphaFoldDB" id="A0A1X7L8N0"/>
<keyword evidence="1" id="KW-0732">Signal</keyword>
<dbReference type="PANTHER" id="PTHR30069">
    <property type="entry name" value="TONB-DEPENDENT OUTER MEMBRANE RECEPTOR"/>
    <property type="match status" value="1"/>
</dbReference>
<gene>
    <name evidence="4" type="ORF">SAMN03080602_03928</name>
</gene>
<comment type="subcellular location">
    <subcellularLocation>
        <location evidence="2">Cell outer membrane</location>
        <topology evidence="2">Multi-pass membrane protein</topology>
    </subcellularLocation>
</comment>
<keyword evidence="5" id="KW-1185">Reference proteome</keyword>
<dbReference type="InterPro" id="IPR037066">
    <property type="entry name" value="Plug_dom_sf"/>
</dbReference>
<dbReference type="Pfam" id="PF13715">
    <property type="entry name" value="CarbopepD_reg_2"/>
    <property type="match status" value="1"/>
</dbReference>
<dbReference type="Gene3D" id="2.170.130.10">
    <property type="entry name" value="TonB-dependent receptor, plug domain"/>
    <property type="match status" value="1"/>
</dbReference>
<dbReference type="STRING" id="188872.SAMN03080602_03928"/>
<sequence length="233" mass="23991">MNKTSIVMVFAFFAFIMGHSQGVFSGKVLDENNAPLPGASVVIKGSSKGVATDFDGNFQIELNSANDILLVTYLGYIPTEIATSGKTSAEIVLLPDSEKLNEVVVTALGIKREKKSLGYASQELDGEQVSAAREPNLLNGISGKVAGLQITNSPSGLGGSARVSIRGDASLNINGNSPLFIVDGTPISNEIVGSSGSGTQDVDYGNGASEINPENIESINVLKGPAAAALYGA</sequence>
<dbReference type="RefSeq" id="WP_176225686.1">
    <property type="nucleotide sequence ID" value="NZ_FXAO01000010.1"/>
</dbReference>
<evidence type="ECO:0000313" key="4">
    <source>
        <dbReference type="EMBL" id="SMG50095.1"/>
    </source>
</evidence>
<dbReference type="InterPro" id="IPR008969">
    <property type="entry name" value="CarboxyPept-like_regulatory"/>
</dbReference>
<reference evidence="5" key="1">
    <citation type="submission" date="2017-04" db="EMBL/GenBank/DDBJ databases">
        <authorList>
            <person name="Varghese N."/>
            <person name="Submissions S."/>
        </authorList>
    </citation>
    <scope>NUCLEOTIDE SEQUENCE [LARGE SCALE GENOMIC DNA]</scope>
    <source>
        <strain evidence="5">DSM 19835</strain>
    </source>
</reference>
<dbReference type="SUPFAM" id="SSF56935">
    <property type="entry name" value="Porins"/>
    <property type="match status" value="1"/>
</dbReference>
<evidence type="ECO:0000259" key="3">
    <source>
        <dbReference type="Pfam" id="PF07715"/>
    </source>
</evidence>
<name>A0A1X7L8N0_9FLAO</name>
<keyword evidence="2" id="KW-0812">Transmembrane</keyword>
<dbReference type="InterPro" id="IPR039426">
    <property type="entry name" value="TonB-dep_rcpt-like"/>
</dbReference>
<dbReference type="EMBL" id="FXAO01000010">
    <property type="protein sequence ID" value="SMG50095.1"/>
    <property type="molecule type" value="Genomic_DNA"/>
</dbReference>
<keyword evidence="4" id="KW-0675">Receptor</keyword>
<keyword evidence="2" id="KW-1134">Transmembrane beta strand</keyword>
<organism evidence="4 5">
    <name type="scientific">Arenibacter troitsensis</name>
    <dbReference type="NCBI Taxonomy" id="188872"/>
    <lineage>
        <taxon>Bacteria</taxon>
        <taxon>Pseudomonadati</taxon>
        <taxon>Bacteroidota</taxon>
        <taxon>Flavobacteriia</taxon>
        <taxon>Flavobacteriales</taxon>
        <taxon>Flavobacteriaceae</taxon>
        <taxon>Arenibacter</taxon>
    </lineage>
</organism>
<dbReference type="PANTHER" id="PTHR30069:SF29">
    <property type="entry name" value="HEMOGLOBIN AND HEMOGLOBIN-HAPTOGLOBIN-BINDING PROTEIN 1-RELATED"/>
    <property type="match status" value="1"/>
</dbReference>
<evidence type="ECO:0000313" key="5">
    <source>
        <dbReference type="Proteomes" id="UP000193420"/>
    </source>
</evidence>
<dbReference type="GO" id="GO:0009279">
    <property type="term" value="C:cell outer membrane"/>
    <property type="evidence" value="ECO:0007669"/>
    <property type="project" value="UniProtKB-SubCell"/>
</dbReference>
<dbReference type="PROSITE" id="PS52016">
    <property type="entry name" value="TONB_DEPENDENT_REC_3"/>
    <property type="match status" value="1"/>
</dbReference>
<keyword evidence="2" id="KW-0472">Membrane</keyword>
<feature type="domain" description="TonB-dependent receptor plug" evidence="3">
    <location>
        <begin position="115"/>
        <end position="233"/>
    </location>
</feature>
<dbReference type="GO" id="GO:0044718">
    <property type="term" value="P:siderophore transmembrane transport"/>
    <property type="evidence" value="ECO:0007669"/>
    <property type="project" value="TreeGrafter"/>
</dbReference>
<comment type="similarity">
    <text evidence="2">Belongs to the TonB-dependent receptor family.</text>
</comment>
<evidence type="ECO:0000256" key="2">
    <source>
        <dbReference type="PROSITE-ProRule" id="PRU01360"/>
    </source>
</evidence>
<dbReference type="InterPro" id="IPR012910">
    <property type="entry name" value="Plug_dom"/>
</dbReference>
<dbReference type="Proteomes" id="UP000193420">
    <property type="component" value="Unassembled WGS sequence"/>
</dbReference>